<dbReference type="InterPro" id="IPR001322">
    <property type="entry name" value="Lamin_tail_dom"/>
</dbReference>
<dbReference type="InterPro" id="IPR013783">
    <property type="entry name" value="Ig-like_fold"/>
</dbReference>
<proteinExistence type="predicted"/>
<keyword evidence="4" id="KW-1185">Reference proteome</keyword>
<dbReference type="Gene3D" id="3.30.160.710">
    <property type="match status" value="1"/>
</dbReference>
<dbReference type="NCBIfam" id="NF038032">
    <property type="entry name" value="CehA_McbA_metalo"/>
    <property type="match status" value="1"/>
</dbReference>
<dbReference type="Pfam" id="PF18676">
    <property type="entry name" value="MBG_2"/>
    <property type="match status" value="1"/>
</dbReference>
<protein>
    <submittedName>
        <fullName evidence="3">T9SS type B sorting domain-containing protein</fullName>
    </submittedName>
</protein>
<evidence type="ECO:0000259" key="2">
    <source>
        <dbReference type="PROSITE" id="PS51841"/>
    </source>
</evidence>
<dbReference type="InterPro" id="IPR003961">
    <property type="entry name" value="FN3_dom"/>
</dbReference>
<dbReference type="SUPFAM" id="SSF49373">
    <property type="entry name" value="Invasin/intimin cell-adhesion fragments"/>
    <property type="match status" value="1"/>
</dbReference>
<accession>A0A7K1Y1D9</accession>
<dbReference type="Gene3D" id="2.60.40.10">
    <property type="entry name" value="Immunoglobulins"/>
    <property type="match status" value="1"/>
</dbReference>
<organism evidence="3 4">
    <name type="scientific">Hufsiella ginkgonis</name>
    <dbReference type="NCBI Taxonomy" id="2695274"/>
    <lineage>
        <taxon>Bacteria</taxon>
        <taxon>Pseudomonadati</taxon>
        <taxon>Bacteroidota</taxon>
        <taxon>Sphingobacteriia</taxon>
        <taxon>Sphingobacteriales</taxon>
        <taxon>Sphingobacteriaceae</taxon>
        <taxon>Hufsiella</taxon>
    </lineage>
</organism>
<dbReference type="GO" id="GO:0007156">
    <property type="term" value="P:homophilic cell adhesion via plasma membrane adhesion molecules"/>
    <property type="evidence" value="ECO:0007669"/>
    <property type="project" value="InterPro"/>
</dbReference>
<dbReference type="InterPro" id="IPR002126">
    <property type="entry name" value="Cadherin-like_dom"/>
</dbReference>
<dbReference type="InterPro" id="IPR041286">
    <property type="entry name" value="MBG_2"/>
</dbReference>
<dbReference type="GO" id="GO:0016020">
    <property type="term" value="C:membrane"/>
    <property type="evidence" value="ECO:0007669"/>
    <property type="project" value="InterPro"/>
</dbReference>
<dbReference type="RefSeq" id="WP_160908072.1">
    <property type="nucleotide sequence ID" value="NZ_WVHS01000004.1"/>
</dbReference>
<dbReference type="EMBL" id="WVHS01000004">
    <property type="protein sequence ID" value="MXV17064.1"/>
    <property type="molecule type" value="Genomic_DNA"/>
</dbReference>
<dbReference type="SUPFAM" id="SSF89550">
    <property type="entry name" value="PHP domain-like"/>
    <property type="match status" value="1"/>
</dbReference>
<dbReference type="GO" id="GO:0005509">
    <property type="term" value="F:calcium ion binding"/>
    <property type="evidence" value="ECO:0007669"/>
    <property type="project" value="InterPro"/>
</dbReference>
<evidence type="ECO:0000313" key="3">
    <source>
        <dbReference type="EMBL" id="MXV17064.1"/>
    </source>
</evidence>
<dbReference type="InterPro" id="IPR016195">
    <property type="entry name" value="Pol/histidinol_Pase-like"/>
</dbReference>
<name>A0A7K1Y1D9_9SPHI</name>
<dbReference type="InterPro" id="IPR036116">
    <property type="entry name" value="FN3_sf"/>
</dbReference>
<feature type="domain" description="LTD" evidence="2">
    <location>
        <begin position="649"/>
        <end position="785"/>
    </location>
</feature>
<dbReference type="SUPFAM" id="SSF49265">
    <property type="entry name" value="Fibronectin type III"/>
    <property type="match status" value="1"/>
</dbReference>
<feature type="domain" description="Cadherin" evidence="1">
    <location>
        <begin position="1602"/>
        <end position="1702"/>
    </location>
</feature>
<evidence type="ECO:0000259" key="1">
    <source>
        <dbReference type="PROSITE" id="PS50268"/>
    </source>
</evidence>
<dbReference type="Gene3D" id="2.60.40.60">
    <property type="entry name" value="Cadherins"/>
    <property type="match status" value="1"/>
</dbReference>
<dbReference type="PROSITE" id="PS51841">
    <property type="entry name" value="LTD"/>
    <property type="match status" value="1"/>
</dbReference>
<gene>
    <name evidence="3" type="ORF">GS398_17320</name>
</gene>
<dbReference type="InterPro" id="IPR008964">
    <property type="entry name" value="Invasin/intimin_cell_adhesion"/>
</dbReference>
<dbReference type="Pfam" id="PF13585">
    <property type="entry name" value="CHU_C"/>
    <property type="match status" value="1"/>
</dbReference>
<dbReference type="CDD" id="cd11304">
    <property type="entry name" value="Cadherin_repeat"/>
    <property type="match status" value="1"/>
</dbReference>
<dbReference type="PROSITE" id="PS50268">
    <property type="entry name" value="CADHERIN_2"/>
    <property type="match status" value="1"/>
</dbReference>
<reference evidence="3 4" key="1">
    <citation type="submission" date="2019-11" db="EMBL/GenBank/DDBJ databases">
        <title>Pedobacter sp. HMF7056 Genome sequencing and assembly.</title>
        <authorList>
            <person name="Kang H."/>
            <person name="Kim H."/>
            <person name="Joh K."/>
        </authorList>
    </citation>
    <scope>NUCLEOTIDE SEQUENCE [LARGE SCALE GENOMIC DNA]</scope>
    <source>
        <strain evidence="3 4">HMF7056</strain>
    </source>
</reference>
<dbReference type="NCBIfam" id="TIGR04131">
    <property type="entry name" value="Bac_Flav_CTERM"/>
    <property type="match status" value="1"/>
</dbReference>
<dbReference type="SMART" id="SM00060">
    <property type="entry name" value="FN3"/>
    <property type="match status" value="3"/>
</dbReference>
<dbReference type="InterPro" id="IPR026341">
    <property type="entry name" value="T9SS_type_B"/>
</dbReference>
<comment type="caution">
    <text evidence="3">The sequence shown here is derived from an EMBL/GenBank/DDBJ whole genome shotgun (WGS) entry which is preliminary data.</text>
</comment>
<dbReference type="Proteomes" id="UP000451233">
    <property type="component" value="Unassembled WGS sequence"/>
</dbReference>
<dbReference type="InterPro" id="IPR015919">
    <property type="entry name" value="Cadherin-like_sf"/>
</dbReference>
<dbReference type="Gene3D" id="3.20.20.140">
    <property type="entry name" value="Metal-dependent hydrolases"/>
    <property type="match status" value="1"/>
</dbReference>
<dbReference type="SUPFAM" id="SSF49313">
    <property type="entry name" value="Cadherin-like"/>
    <property type="match status" value="1"/>
</dbReference>
<evidence type="ECO:0000313" key="4">
    <source>
        <dbReference type="Proteomes" id="UP000451233"/>
    </source>
</evidence>
<sequence>MEKLLPVRFAGIRRLCYALIGFSLLIAAAPVARGQAFTATYPFTGVVANTGGATDPTPVPAVAGVTFGSFSSVGASANPNAGGRFSFTGWSAGATNSSNTFTGGINTGQYFQVTISPSPGGSFSLTAIDFKLQRSGTGIRQYSVRSSIDGYAANLPASISPANASLSVVGSNVFQVDDANTAANTGSVITLGAGFANITAPVTFRFYGFNAEAAGGTFSLDDVNFTGSLGDNTAPVNTATYPKVTNLATTTLDLTSNINEAGTTYYVLLPAAGSTAPATTAQVKAGTDGNGAAAFKSGSFVNTANTDATVNISGLTPGTAYTIYVAAEDAIPNLQATFVTLNATTMALPATITAWELAGAAGNEVSIAPTSLNTNLNTTSFTRGAGVTASALGNAFSASNFTASGTFADAVANNKYIQFTVNARTGFNTSLTSLDAAFRRSGTGPNKYQWQYSLNGFATAGVNIGSEVSYTLTSANGDAQPQLSLAGIAALQNVPATTTITFRVYAYGATATGGTFAVGRIPGNDLNLVGVVQAGSGGGPVDTAPPVNAAAFPKTANITTNSVDLLSRLDEAGTTYYVVIPTGGTAPTTAAQVKAGTDGNNVAAFKSGSFAVAAAADAGTTINGLSPVTGYTIYTVSQDISANVQAALVSLPFTTTGSAPIVTPVIISQYYEGASVNKWIELTNLSGTPVNTASPQLRLALYNISGDAGTMNITATPSQTVNLNVTIPAFGSVLIGNSGNGNEVPYLTASSAKQNDNTVINFNGNDAVALLDGSNNVLDAFGQGLNAKDASYVRNLSVTGPSPVFNAADWTLTSLADVQNAVDPDDPNQLGVHLAPNLPACASPAAQPTALSFGTATTNAISATFTVAAGTDEYLVVRSPGSSLSASPVDGTVYTAGSAIGNGTVISRVVSGAFTDNTPAPGTLYYYYVFSLNNTACTGGPKYFTVAPLTGNKATVPLPVCATPAAQPTNFTVTNSNYNFVQASFTAAAGTDEYLVVMSTSSTLSATPVNGTVYNVGGTLGGGTIVKRSAGNSFTRTGLSQNTTYYFFVFSVNSACTGGPLYRTASPLTGIQKTAEVNASVLNFYFGNLHSHSSFSDGNKDNLNNKPADDYAFAKNSMKMDFLGISEHNHTQAGMKLAYWQPGIEAAKNATTSTFVAMHGMEWGVISGGGHVIVYGIDSLMGWEPGENQIFVPKSVYTGPTGLFQAINQRGVNAIATLAHPNTTDYNNISTTYDANADNAIVGSALESGPAFSTNTTYSDPASSMSYLSYYNRMLARGYHLGATIDHDNHNMTFGRHTRARLVVLAPALTENDLLEGMKKMRFYATEDSAAKITFSINTQPVGSVFTGQGGPRISVSSLTTSPVTSIKLLFGVPGSGINPAEITSTTTGTLTYTDNALANLATGYYYADIVETDGSRTITSPIWYTRDDSFKSNQTITMDAARTAVYGDPDLNPGATSDNTTVPVTYTSSDPSVATIVAGKVHIVKAGTVTITANQAGNTSFNAAVAKQQVLTIAKANVTITAQNQARFQGAANPAFTVTYSAFANGENSTVLITPPTVVTTATAASGPGTYPITVSGAAAVNYNFAYVPGTLTVSAAPPLTISALPATLLENRPAGALAATLGSTAADPAVTFTYSLVSGAGSTDNASFAVSGNTLVTAASLDYEQKASYSVLVRSTTPYGLSLDRALTIAIGDVNEAPTLNAVANQVTCFTTNAQSVALSGITAGPETAQTLTTSVSTNMPDMFTQLSVTGATGGNATLAYTLKASGGVGTATITVTINDNGGTANGGSDTFTRTFTLTSNPLPVVDITSSQGQSISKGTVVTLTAPGGGSSYNWTSSGAGIIGPVNGPSVTVRVSQTADFRVSVTNASGCAVTKSITLTMLEDYVNVLPSNLLTPNGDGKNDTWVIRNLDMYPNNEVTVYDRSGRVVFNQKNYKNDWNGNFKGEVLNEDTYFYVVSFGPGIGPFKGSVTILRDK</sequence>